<dbReference type="PANTHER" id="PTHR42776">
    <property type="entry name" value="SERINE PEPTIDASE S9 FAMILY MEMBER"/>
    <property type="match status" value="1"/>
</dbReference>
<dbReference type="SUPFAM" id="SSF53474">
    <property type="entry name" value="alpha/beta-Hydrolases"/>
    <property type="match status" value="1"/>
</dbReference>
<keyword evidence="7" id="KW-1185">Reference proteome</keyword>
<proteinExistence type="predicted"/>
<accession>A0ABT7WDB6</accession>
<comment type="caution">
    <text evidence="6">The sequence shown here is derived from an EMBL/GenBank/DDBJ whole genome shotgun (WGS) entry which is preliminary data.</text>
</comment>
<feature type="domain" description="Peptidase S9 prolyl oligopeptidase catalytic" evidence="4">
    <location>
        <begin position="462"/>
        <end position="674"/>
    </location>
</feature>
<dbReference type="RefSeq" id="WP_289724279.1">
    <property type="nucleotide sequence ID" value="NZ_JAUDUY010000002.1"/>
</dbReference>
<keyword evidence="2" id="KW-0720">Serine protease</keyword>
<evidence type="ECO:0000256" key="3">
    <source>
        <dbReference type="SAM" id="SignalP"/>
    </source>
</evidence>
<dbReference type="Pfam" id="PF03781">
    <property type="entry name" value="FGE-sulfatase"/>
    <property type="match status" value="1"/>
</dbReference>
<dbReference type="InterPro" id="IPR011659">
    <property type="entry name" value="WD40"/>
</dbReference>
<dbReference type="Proteomes" id="UP001174839">
    <property type="component" value="Unassembled WGS sequence"/>
</dbReference>
<dbReference type="InterPro" id="IPR042095">
    <property type="entry name" value="SUMF_sf"/>
</dbReference>
<evidence type="ECO:0000256" key="1">
    <source>
        <dbReference type="ARBA" id="ARBA00022801"/>
    </source>
</evidence>
<dbReference type="EMBL" id="JAUDUY010000002">
    <property type="protein sequence ID" value="MDM9630917.1"/>
    <property type="molecule type" value="Genomic_DNA"/>
</dbReference>
<evidence type="ECO:0000256" key="2">
    <source>
        <dbReference type="ARBA" id="ARBA00022825"/>
    </source>
</evidence>
<organism evidence="6 7">
    <name type="scientific">Robiginitalea aurantiaca</name>
    <dbReference type="NCBI Taxonomy" id="3056915"/>
    <lineage>
        <taxon>Bacteria</taxon>
        <taxon>Pseudomonadati</taxon>
        <taxon>Bacteroidota</taxon>
        <taxon>Flavobacteriia</taxon>
        <taxon>Flavobacteriales</taxon>
        <taxon>Flavobacteriaceae</taxon>
        <taxon>Robiginitalea</taxon>
    </lineage>
</organism>
<keyword evidence="2" id="KW-0645">Protease</keyword>
<dbReference type="Gene3D" id="3.40.50.1820">
    <property type="entry name" value="alpha/beta hydrolase"/>
    <property type="match status" value="1"/>
</dbReference>
<dbReference type="InterPro" id="IPR016187">
    <property type="entry name" value="CTDL_fold"/>
</dbReference>
<feature type="domain" description="Sulfatase-modifying factor enzyme-like" evidence="5">
    <location>
        <begin position="732"/>
        <end position="872"/>
    </location>
</feature>
<feature type="chain" id="PRO_5045369617" evidence="3">
    <location>
        <begin position="21"/>
        <end position="899"/>
    </location>
</feature>
<evidence type="ECO:0000313" key="6">
    <source>
        <dbReference type="EMBL" id="MDM9630917.1"/>
    </source>
</evidence>
<dbReference type="InterPro" id="IPR029058">
    <property type="entry name" value="AB_hydrolase_fold"/>
</dbReference>
<evidence type="ECO:0000313" key="7">
    <source>
        <dbReference type="Proteomes" id="UP001174839"/>
    </source>
</evidence>
<dbReference type="SUPFAM" id="SSF82171">
    <property type="entry name" value="DPP6 N-terminal domain-like"/>
    <property type="match status" value="1"/>
</dbReference>
<dbReference type="PANTHER" id="PTHR42776:SF4">
    <property type="entry name" value="ACYLAMINO-ACID-RELEASING ENZYME"/>
    <property type="match status" value="1"/>
</dbReference>
<evidence type="ECO:0000259" key="5">
    <source>
        <dbReference type="Pfam" id="PF03781"/>
    </source>
</evidence>
<protein>
    <submittedName>
        <fullName evidence="6">Prolyl oligopeptidase family serine peptidase</fullName>
    </submittedName>
</protein>
<evidence type="ECO:0000259" key="4">
    <source>
        <dbReference type="Pfam" id="PF00326"/>
    </source>
</evidence>
<dbReference type="Gene3D" id="2.120.10.30">
    <property type="entry name" value="TolB, C-terminal domain"/>
    <property type="match status" value="1"/>
</dbReference>
<dbReference type="Pfam" id="PF00326">
    <property type="entry name" value="Peptidase_S9"/>
    <property type="match status" value="1"/>
</dbReference>
<dbReference type="SUPFAM" id="SSF56436">
    <property type="entry name" value="C-type lectin-like"/>
    <property type="match status" value="1"/>
</dbReference>
<name>A0ABT7WDB6_9FLAO</name>
<reference evidence="6" key="1">
    <citation type="submission" date="2023-06" db="EMBL/GenBank/DDBJ databases">
        <title>Robiginitalea aurantiacus sp. nov. and Algoriphagus sediminis sp. nov., isolated from coastal sediment.</title>
        <authorList>
            <person name="Zhou Z.Y."/>
            <person name="An J."/>
            <person name="Jia Y.W."/>
            <person name="Du Z.J."/>
        </authorList>
    </citation>
    <scope>NUCLEOTIDE SEQUENCE</scope>
    <source>
        <strain evidence="6">M39</strain>
    </source>
</reference>
<keyword evidence="1" id="KW-0378">Hydrolase</keyword>
<gene>
    <name evidence="6" type="ORF">QU605_05515</name>
</gene>
<dbReference type="InterPro" id="IPR001375">
    <property type="entry name" value="Peptidase_S9_cat"/>
</dbReference>
<dbReference type="InterPro" id="IPR005532">
    <property type="entry name" value="SUMF_dom"/>
</dbReference>
<keyword evidence="3" id="KW-0732">Signal</keyword>
<dbReference type="Pfam" id="PF07676">
    <property type="entry name" value="PD40"/>
    <property type="match status" value="2"/>
</dbReference>
<dbReference type="InterPro" id="IPR011042">
    <property type="entry name" value="6-blade_b-propeller_TolB-like"/>
</dbReference>
<dbReference type="Gene3D" id="3.90.1580.10">
    <property type="entry name" value="paralog of FGE (formylglycine-generating enzyme)"/>
    <property type="match status" value="1"/>
</dbReference>
<sequence length="899" mass="102073">MNRISTLFFLLITIALSAQEDLWTPEEIINTVYLTQPSFSKDGSKIVWLQRKGLVKEDKFVNHLYLTRLENVSDTPKVIQLTRSVESESNPVFSADGNALYFKSSREKGKSLWRLSLQGGEAEEVSKFENGLSSLSRLGDSALVFISGEGKSLYDITYEKDNTTVVEDTAHWNPRRLYSFDLKSKKTTRLTQNPYRINSYSASEDGAYIVYQEITSPDYNTDGNPKPNYVLLDIKKGTSQTILEGLQSPGGFRFTQDGKGFYFNAETSSDPEWNGAGIRELYYFDLLGKDFIKVPLDWENGLSGSYFLDGPHVIVQLANGPLQKLRYFEKEGNTWNWKDFELGELQYHTNILAFHQETDRVIYTHSTASKLPEYYVATLKVNRKNVSLEDPLILTTLNKKLKKKPIAKSEIIYWKGANDEEVNGILYYPKNYEKGKTYPLILSIHGGPTGVDQDEWSERWSTYPQIYTDKGAFVLKPNYHGSGNHNLAFIESIKNGNYYSLEQIDLYNGIQYLNDQGLIDMDKLGLMGWSNGAILATWMTLKYPDMFKVAAPGAGDINWTSDYGTCRFGVTFDQSYFGGAPWDDTNGKHYNEWYIDNSPIFEIEKIKTPTIIFHGSEDRAVPRDQGWEYYRGLQQVGQAPVKFLWFPGQPHGLQKITHQLRKMKEEIAWIDQYLFEDTKPKNEAFKKDSPLASLLSMQKNMSDDGLIGTTFDGVLIPPTASLGKDTIAIGTHEVTLAQYHAFTGKSYDRLHANSPVTALSESEIRAYLEWLKEKTGATYRLPNEKEAERLHKKAREAYKTQNNLNTLAGYELTALDVGDLQKKLKEVKTSLIRNTGSHPMVKLKDEVMVYDLGGNAAEYYQTPSGLKSYDYSAYDFVDPAAQHPSSATEHTGLRVVKEK</sequence>
<feature type="signal peptide" evidence="3">
    <location>
        <begin position="1"/>
        <end position="20"/>
    </location>
</feature>